<dbReference type="Proteomes" id="UP000837857">
    <property type="component" value="Chromosome 1"/>
</dbReference>
<feature type="compositionally biased region" description="Basic and acidic residues" evidence="1">
    <location>
        <begin position="201"/>
        <end position="210"/>
    </location>
</feature>
<organism evidence="2 3">
    <name type="scientific">Iphiclides podalirius</name>
    <name type="common">scarce swallowtail</name>
    <dbReference type="NCBI Taxonomy" id="110791"/>
    <lineage>
        <taxon>Eukaryota</taxon>
        <taxon>Metazoa</taxon>
        <taxon>Ecdysozoa</taxon>
        <taxon>Arthropoda</taxon>
        <taxon>Hexapoda</taxon>
        <taxon>Insecta</taxon>
        <taxon>Pterygota</taxon>
        <taxon>Neoptera</taxon>
        <taxon>Endopterygota</taxon>
        <taxon>Lepidoptera</taxon>
        <taxon>Glossata</taxon>
        <taxon>Ditrysia</taxon>
        <taxon>Papilionoidea</taxon>
        <taxon>Papilionidae</taxon>
        <taxon>Papilioninae</taxon>
        <taxon>Iphiclides</taxon>
    </lineage>
</organism>
<dbReference type="EMBL" id="OW152813">
    <property type="protein sequence ID" value="CAH2034173.1"/>
    <property type="molecule type" value="Genomic_DNA"/>
</dbReference>
<evidence type="ECO:0000313" key="2">
    <source>
        <dbReference type="EMBL" id="CAH2034173.1"/>
    </source>
</evidence>
<accession>A0ABN8HRW0</accession>
<gene>
    <name evidence="2" type="ORF">IPOD504_LOCUS11</name>
</gene>
<name>A0ABN8HRW0_9NEOP</name>
<evidence type="ECO:0000313" key="3">
    <source>
        <dbReference type="Proteomes" id="UP000837857"/>
    </source>
</evidence>
<sequence>MTVVWIATVDTQYGEQGDPRVPKRAYASTSIGLRRDFLPSTCTPPPSQNQPPIPRSLRVRVRAGSVTLKRPGSWGSVFDGRERRMTDTCARHRLAIGNGRESSVVGTPAMTPDATRMRISTPRYSEKQGVDQTGTLTRGTVSKRRWLKGGVEKFWKFPPSPPAVTPFQYGVNAETVLRTSKRVPFPSDRLSTKLQTKRRARSLDMERTKE</sequence>
<feature type="non-terminal residue" evidence="2">
    <location>
        <position position="210"/>
    </location>
</feature>
<feature type="region of interest" description="Disordered" evidence="1">
    <location>
        <begin position="187"/>
        <end position="210"/>
    </location>
</feature>
<proteinExistence type="predicted"/>
<keyword evidence="3" id="KW-1185">Reference proteome</keyword>
<protein>
    <submittedName>
        <fullName evidence="2">Uncharacterized protein</fullName>
    </submittedName>
</protein>
<evidence type="ECO:0000256" key="1">
    <source>
        <dbReference type="SAM" id="MobiDB-lite"/>
    </source>
</evidence>
<reference evidence="2" key="1">
    <citation type="submission" date="2022-03" db="EMBL/GenBank/DDBJ databases">
        <authorList>
            <person name="Martin H S."/>
        </authorList>
    </citation>
    <scope>NUCLEOTIDE SEQUENCE</scope>
</reference>